<keyword evidence="3" id="KW-1185">Reference proteome</keyword>
<dbReference type="AlphaFoldDB" id="A0A5C3P3I4"/>
<accession>A0A5C3P3I4</accession>
<protein>
    <submittedName>
        <fullName evidence="2">Uncharacterized protein</fullName>
    </submittedName>
</protein>
<gene>
    <name evidence="2" type="ORF">K466DRAFT_233474</name>
</gene>
<organism evidence="2 3">
    <name type="scientific">Polyporus arcularius HHB13444</name>
    <dbReference type="NCBI Taxonomy" id="1314778"/>
    <lineage>
        <taxon>Eukaryota</taxon>
        <taxon>Fungi</taxon>
        <taxon>Dikarya</taxon>
        <taxon>Basidiomycota</taxon>
        <taxon>Agaricomycotina</taxon>
        <taxon>Agaricomycetes</taxon>
        <taxon>Polyporales</taxon>
        <taxon>Polyporaceae</taxon>
        <taxon>Polyporus</taxon>
    </lineage>
</organism>
<reference evidence="2 3" key="1">
    <citation type="journal article" date="2019" name="Nat. Ecol. Evol.">
        <title>Megaphylogeny resolves global patterns of mushroom evolution.</title>
        <authorList>
            <person name="Varga T."/>
            <person name="Krizsan K."/>
            <person name="Foldi C."/>
            <person name="Dima B."/>
            <person name="Sanchez-Garcia M."/>
            <person name="Sanchez-Ramirez S."/>
            <person name="Szollosi G.J."/>
            <person name="Szarkandi J.G."/>
            <person name="Papp V."/>
            <person name="Albert L."/>
            <person name="Andreopoulos W."/>
            <person name="Angelini C."/>
            <person name="Antonin V."/>
            <person name="Barry K.W."/>
            <person name="Bougher N.L."/>
            <person name="Buchanan P."/>
            <person name="Buyck B."/>
            <person name="Bense V."/>
            <person name="Catcheside P."/>
            <person name="Chovatia M."/>
            <person name="Cooper J."/>
            <person name="Damon W."/>
            <person name="Desjardin D."/>
            <person name="Finy P."/>
            <person name="Geml J."/>
            <person name="Haridas S."/>
            <person name="Hughes K."/>
            <person name="Justo A."/>
            <person name="Karasinski D."/>
            <person name="Kautmanova I."/>
            <person name="Kiss B."/>
            <person name="Kocsube S."/>
            <person name="Kotiranta H."/>
            <person name="LaButti K.M."/>
            <person name="Lechner B.E."/>
            <person name="Liimatainen K."/>
            <person name="Lipzen A."/>
            <person name="Lukacs Z."/>
            <person name="Mihaltcheva S."/>
            <person name="Morgado L.N."/>
            <person name="Niskanen T."/>
            <person name="Noordeloos M.E."/>
            <person name="Ohm R.A."/>
            <person name="Ortiz-Santana B."/>
            <person name="Ovrebo C."/>
            <person name="Racz N."/>
            <person name="Riley R."/>
            <person name="Savchenko A."/>
            <person name="Shiryaev A."/>
            <person name="Soop K."/>
            <person name="Spirin V."/>
            <person name="Szebenyi C."/>
            <person name="Tomsovsky M."/>
            <person name="Tulloss R.E."/>
            <person name="Uehling J."/>
            <person name="Grigoriev I.V."/>
            <person name="Vagvolgyi C."/>
            <person name="Papp T."/>
            <person name="Martin F.M."/>
            <person name="Miettinen O."/>
            <person name="Hibbett D.S."/>
            <person name="Nagy L.G."/>
        </authorList>
    </citation>
    <scope>NUCLEOTIDE SEQUENCE [LARGE SCALE GENOMIC DNA]</scope>
    <source>
        <strain evidence="2 3">HHB13444</strain>
    </source>
</reference>
<sequence>MVLWAQTSDSDRTCRTTSRSTHSEAEFVRLASRTLALEYRDIPDELSSLLYSLLASGAAWSRSLLTAMYYYLLHLTLSSTSPSTSHPSMAMTPDERMGNAYDRRESQNRCTAKCRMSGGASSSSTAVQEEGSGRRLKSPGSRLGNGGSWRTAAAASHA</sequence>
<proteinExistence type="predicted"/>
<evidence type="ECO:0000313" key="2">
    <source>
        <dbReference type="EMBL" id="TFK84216.1"/>
    </source>
</evidence>
<evidence type="ECO:0000313" key="3">
    <source>
        <dbReference type="Proteomes" id="UP000308197"/>
    </source>
</evidence>
<evidence type="ECO:0000256" key="1">
    <source>
        <dbReference type="SAM" id="MobiDB-lite"/>
    </source>
</evidence>
<dbReference type="EMBL" id="ML211333">
    <property type="protein sequence ID" value="TFK84216.1"/>
    <property type="molecule type" value="Genomic_DNA"/>
</dbReference>
<feature type="region of interest" description="Disordered" evidence="1">
    <location>
        <begin position="80"/>
        <end position="158"/>
    </location>
</feature>
<dbReference type="InParanoid" id="A0A5C3P3I4"/>
<name>A0A5C3P3I4_9APHY</name>
<dbReference type="Proteomes" id="UP000308197">
    <property type="component" value="Unassembled WGS sequence"/>
</dbReference>
<feature type="compositionally biased region" description="Basic and acidic residues" evidence="1">
    <location>
        <begin position="93"/>
        <end position="107"/>
    </location>
</feature>